<organism evidence="2 3">
    <name type="scientific">Pleurodeles waltl</name>
    <name type="common">Iberian ribbed newt</name>
    <dbReference type="NCBI Taxonomy" id="8319"/>
    <lineage>
        <taxon>Eukaryota</taxon>
        <taxon>Metazoa</taxon>
        <taxon>Chordata</taxon>
        <taxon>Craniata</taxon>
        <taxon>Vertebrata</taxon>
        <taxon>Euteleostomi</taxon>
        <taxon>Amphibia</taxon>
        <taxon>Batrachia</taxon>
        <taxon>Caudata</taxon>
        <taxon>Salamandroidea</taxon>
        <taxon>Salamandridae</taxon>
        <taxon>Pleurodelinae</taxon>
        <taxon>Pleurodeles</taxon>
    </lineage>
</organism>
<feature type="non-terminal residue" evidence="2">
    <location>
        <position position="1"/>
    </location>
</feature>
<protein>
    <submittedName>
        <fullName evidence="2">Uncharacterized protein</fullName>
    </submittedName>
</protein>
<evidence type="ECO:0000256" key="1">
    <source>
        <dbReference type="SAM" id="MobiDB-lite"/>
    </source>
</evidence>
<dbReference type="AlphaFoldDB" id="A0AAV7PWI8"/>
<dbReference type="Proteomes" id="UP001066276">
    <property type="component" value="Chromosome 7"/>
</dbReference>
<feature type="region of interest" description="Disordered" evidence="1">
    <location>
        <begin position="21"/>
        <end position="87"/>
    </location>
</feature>
<gene>
    <name evidence="2" type="ORF">NDU88_010999</name>
</gene>
<reference evidence="2" key="1">
    <citation type="journal article" date="2022" name="bioRxiv">
        <title>Sequencing and chromosome-scale assembly of the giantPleurodeles waltlgenome.</title>
        <authorList>
            <person name="Brown T."/>
            <person name="Elewa A."/>
            <person name="Iarovenko S."/>
            <person name="Subramanian E."/>
            <person name="Araus A.J."/>
            <person name="Petzold A."/>
            <person name="Susuki M."/>
            <person name="Suzuki K.-i.T."/>
            <person name="Hayashi T."/>
            <person name="Toyoda A."/>
            <person name="Oliveira C."/>
            <person name="Osipova E."/>
            <person name="Leigh N.D."/>
            <person name="Simon A."/>
            <person name="Yun M.H."/>
        </authorList>
    </citation>
    <scope>NUCLEOTIDE SEQUENCE</scope>
    <source>
        <strain evidence="2">20211129_DDA</strain>
        <tissue evidence="2">Liver</tissue>
    </source>
</reference>
<evidence type="ECO:0000313" key="2">
    <source>
        <dbReference type="EMBL" id="KAJ1132696.1"/>
    </source>
</evidence>
<accession>A0AAV7PWI8</accession>
<feature type="compositionally biased region" description="Basic and acidic residues" evidence="1">
    <location>
        <begin position="32"/>
        <end position="64"/>
    </location>
</feature>
<name>A0AAV7PWI8_PLEWA</name>
<keyword evidence="3" id="KW-1185">Reference proteome</keyword>
<evidence type="ECO:0000313" key="3">
    <source>
        <dbReference type="Proteomes" id="UP001066276"/>
    </source>
</evidence>
<dbReference type="EMBL" id="JANPWB010000011">
    <property type="protein sequence ID" value="KAJ1132696.1"/>
    <property type="molecule type" value="Genomic_DNA"/>
</dbReference>
<comment type="caution">
    <text evidence="2">The sequence shown here is derived from an EMBL/GenBank/DDBJ whole genome shotgun (WGS) entry which is preliminary data.</text>
</comment>
<proteinExistence type="predicted"/>
<sequence>VECHLDDVTAPLPKVLAVTERHQEQGIQAAVDQEKPETAHVRSVRDRDESPAKDKTRESHREVVNESDSDLDEGPSAVEMKVRAGDD</sequence>